<dbReference type="InterPro" id="IPR029039">
    <property type="entry name" value="Flavoprotein-like_sf"/>
</dbReference>
<dbReference type="Proteomes" id="UP000244240">
    <property type="component" value="Unassembled WGS sequence"/>
</dbReference>
<proteinExistence type="predicted"/>
<protein>
    <submittedName>
        <fullName evidence="2">Flavodoxin-like protein</fullName>
    </submittedName>
</protein>
<evidence type="ECO:0000313" key="3">
    <source>
        <dbReference type="Proteomes" id="UP000244240"/>
    </source>
</evidence>
<dbReference type="AlphaFoldDB" id="A0A2T6BU37"/>
<accession>A0A2T6BU37</accession>
<comment type="caution">
    <text evidence="2">The sequence shown here is derived from an EMBL/GenBank/DDBJ whole genome shotgun (WGS) entry which is preliminary data.</text>
</comment>
<dbReference type="SUPFAM" id="SSF52218">
    <property type="entry name" value="Flavoproteins"/>
    <property type="match status" value="1"/>
</dbReference>
<name>A0A2T6BU37_9BACL</name>
<sequence>MKVLTVVTHPRINSLTFAIASRFIEGLNEAGHETEVLDLHRMVLILYYGRPMSPIGQLTIINIP</sequence>
<evidence type="ECO:0000259" key="1">
    <source>
        <dbReference type="Pfam" id="PF02525"/>
    </source>
</evidence>
<keyword evidence="3" id="KW-1185">Reference proteome</keyword>
<gene>
    <name evidence="2" type="ORF">C8P63_1112</name>
</gene>
<dbReference type="InterPro" id="IPR003680">
    <property type="entry name" value="Flavodoxin_fold"/>
</dbReference>
<organism evidence="2 3">
    <name type="scientific">Melghirimyces profundicolus</name>
    <dbReference type="NCBI Taxonomy" id="1242148"/>
    <lineage>
        <taxon>Bacteria</taxon>
        <taxon>Bacillati</taxon>
        <taxon>Bacillota</taxon>
        <taxon>Bacilli</taxon>
        <taxon>Bacillales</taxon>
        <taxon>Thermoactinomycetaceae</taxon>
        <taxon>Melghirimyces</taxon>
    </lineage>
</organism>
<dbReference type="Gene3D" id="3.40.50.360">
    <property type="match status" value="1"/>
</dbReference>
<dbReference type="Pfam" id="PF02525">
    <property type="entry name" value="Flavodoxin_2"/>
    <property type="match status" value="1"/>
</dbReference>
<dbReference type="EMBL" id="QBKR01000011">
    <property type="protein sequence ID" value="PTX59572.1"/>
    <property type="molecule type" value="Genomic_DNA"/>
</dbReference>
<evidence type="ECO:0000313" key="2">
    <source>
        <dbReference type="EMBL" id="PTX59572.1"/>
    </source>
</evidence>
<feature type="domain" description="Flavodoxin-like fold" evidence="1">
    <location>
        <begin position="1"/>
        <end position="42"/>
    </location>
</feature>
<reference evidence="2 3" key="1">
    <citation type="submission" date="2018-04" db="EMBL/GenBank/DDBJ databases">
        <title>Genomic Encyclopedia of Archaeal and Bacterial Type Strains, Phase II (KMG-II): from individual species to whole genera.</title>
        <authorList>
            <person name="Goeker M."/>
        </authorList>
    </citation>
    <scope>NUCLEOTIDE SEQUENCE [LARGE SCALE GENOMIC DNA]</scope>
    <source>
        <strain evidence="2 3">DSM 45787</strain>
    </source>
</reference>